<dbReference type="Proteomes" id="UP000218785">
    <property type="component" value="Chromosome"/>
</dbReference>
<keyword evidence="7 12" id="KW-0812">Transmembrane</keyword>
<keyword evidence="4" id="KW-1003">Cell membrane</keyword>
<dbReference type="InterPro" id="IPR003660">
    <property type="entry name" value="HAMP_dom"/>
</dbReference>
<keyword evidence="16" id="KW-1185">Reference proteome</keyword>
<dbReference type="InterPro" id="IPR003594">
    <property type="entry name" value="HATPase_dom"/>
</dbReference>
<dbReference type="SMART" id="SM00387">
    <property type="entry name" value="HATPase_c"/>
    <property type="match status" value="1"/>
</dbReference>
<dbReference type="CDD" id="cd00082">
    <property type="entry name" value="HisKA"/>
    <property type="match status" value="1"/>
</dbReference>
<name>A0A1Z4N1F6_9CYAN</name>
<dbReference type="PANTHER" id="PTHR43065:SF50">
    <property type="entry name" value="HISTIDINE KINASE"/>
    <property type="match status" value="1"/>
</dbReference>
<evidence type="ECO:0000256" key="2">
    <source>
        <dbReference type="ARBA" id="ARBA00004651"/>
    </source>
</evidence>
<dbReference type="GO" id="GO:0000155">
    <property type="term" value="F:phosphorelay sensor kinase activity"/>
    <property type="evidence" value="ECO:0007669"/>
    <property type="project" value="InterPro"/>
</dbReference>
<dbReference type="InterPro" id="IPR005467">
    <property type="entry name" value="His_kinase_dom"/>
</dbReference>
<evidence type="ECO:0000256" key="11">
    <source>
        <dbReference type="SAM" id="Coils"/>
    </source>
</evidence>
<dbReference type="KEGG" id="ttq:NIES37_35360"/>
<keyword evidence="6" id="KW-0808">Transferase</keyword>
<dbReference type="AlphaFoldDB" id="A0A1Z4N1F6"/>
<keyword evidence="10" id="KW-0902">Two-component regulatory system</keyword>
<comment type="subcellular location">
    <subcellularLocation>
        <location evidence="2">Cell membrane</location>
        <topology evidence="2">Multi-pass membrane protein</topology>
    </subcellularLocation>
</comment>
<dbReference type="RefSeq" id="WP_096577771.1">
    <property type="nucleotide sequence ID" value="NZ_CAWNJS010000001.1"/>
</dbReference>
<dbReference type="Gene3D" id="6.10.340.10">
    <property type="match status" value="1"/>
</dbReference>
<reference evidence="15 16" key="1">
    <citation type="submission" date="2017-06" db="EMBL/GenBank/DDBJ databases">
        <title>Genome sequencing of cyanobaciteial culture collection at National Institute for Environmental Studies (NIES).</title>
        <authorList>
            <person name="Hirose Y."/>
            <person name="Shimura Y."/>
            <person name="Fujisawa T."/>
            <person name="Nakamura Y."/>
            <person name="Kawachi M."/>
        </authorList>
    </citation>
    <scope>NUCLEOTIDE SEQUENCE [LARGE SCALE GENOMIC DNA]</scope>
    <source>
        <strain evidence="15 16">NIES-37</strain>
    </source>
</reference>
<dbReference type="GO" id="GO:0005886">
    <property type="term" value="C:plasma membrane"/>
    <property type="evidence" value="ECO:0007669"/>
    <property type="project" value="UniProtKB-SubCell"/>
</dbReference>
<feature type="coiled-coil region" evidence="11">
    <location>
        <begin position="243"/>
        <end position="294"/>
    </location>
</feature>
<evidence type="ECO:0000256" key="12">
    <source>
        <dbReference type="SAM" id="Phobius"/>
    </source>
</evidence>
<keyword evidence="5" id="KW-0597">Phosphoprotein</keyword>
<evidence type="ECO:0000259" key="13">
    <source>
        <dbReference type="PROSITE" id="PS50109"/>
    </source>
</evidence>
<dbReference type="Pfam" id="PF00672">
    <property type="entry name" value="HAMP"/>
    <property type="match status" value="1"/>
</dbReference>
<dbReference type="Pfam" id="PF02518">
    <property type="entry name" value="HATPase_c"/>
    <property type="match status" value="1"/>
</dbReference>
<evidence type="ECO:0000256" key="4">
    <source>
        <dbReference type="ARBA" id="ARBA00022475"/>
    </source>
</evidence>
<dbReference type="EC" id="2.7.13.3" evidence="3"/>
<evidence type="ECO:0000256" key="1">
    <source>
        <dbReference type="ARBA" id="ARBA00000085"/>
    </source>
</evidence>
<keyword evidence="12" id="KW-0472">Membrane</keyword>
<protein>
    <recommendedName>
        <fullName evidence="3">histidine kinase</fullName>
        <ecNumber evidence="3">2.7.13.3</ecNumber>
    </recommendedName>
</protein>
<dbReference type="SUPFAM" id="SSF103190">
    <property type="entry name" value="Sensory domain-like"/>
    <property type="match status" value="1"/>
</dbReference>
<evidence type="ECO:0000256" key="9">
    <source>
        <dbReference type="ARBA" id="ARBA00022989"/>
    </source>
</evidence>
<keyword evidence="9 12" id="KW-1133">Transmembrane helix</keyword>
<feature type="domain" description="Histidine kinase" evidence="13">
    <location>
        <begin position="306"/>
        <end position="564"/>
    </location>
</feature>
<evidence type="ECO:0000256" key="7">
    <source>
        <dbReference type="ARBA" id="ARBA00022692"/>
    </source>
</evidence>
<dbReference type="InterPro" id="IPR036890">
    <property type="entry name" value="HATPase_C_sf"/>
</dbReference>
<dbReference type="CDD" id="cd06225">
    <property type="entry name" value="HAMP"/>
    <property type="match status" value="1"/>
</dbReference>
<dbReference type="InterPro" id="IPR003661">
    <property type="entry name" value="HisK_dim/P_dom"/>
</dbReference>
<dbReference type="InterPro" id="IPR004358">
    <property type="entry name" value="Sig_transdc_His_kin-like_C"/>
</dbReference>
<gene>
    <name evidence="15" type="ORF">NIES37_35360</name>
</gene>
<evidence type="ECO:0000313" key="16">
    <source>
        <dbReference type="Proteomes" id="UP000218785"/>
    </source>
</evidence>
<dbReference type="SMART" id="SM00304">
    <property type="entry name" value="HAMP"/>
    <property type="match status" value="1"/>
</dbReference>
<feature type="transmembrane region" description="Helical" evidence="12">
    <location>
        <begin position="176"/>
        <end position="198"/>
    </location>
</feature>
<dbReference type="SUPFAM" id="SSF158472">
    <property type="entry name" value="HAMP domain-like"/>
    <property type="match status" value="1"/>
</dbReference>
<dbReference type="PRINTS" id="PR00344">
    <property type="entry name" value="BCTRLSENSOR"/>
</dbReference>
<dbReference type="SUPFAM" id="SSF58104">
    <property type="entry name" value="Methyl-accepting chemotaxis protein (MCP) signaling domain"/>
    <property type="match status" value="1"/>
</dbReference>
<dbReference type="EMBL" id="AP018248">
    <property type="protein sequence ID" value="BAY99553.1"/>
    <property type="molecule type" value="Genomic_DNA"/>
</dbReference>
<feature type="domain" description="HAMP" evidence="14">
    <location>
        <begin position="199"/>
        <end position="251"/>
    </location>
</feature>
<evidence type="ECO:0000313" key="15">
    <source>
        <dbReference type="EMBL" id="BAY99553.1"/>
    </source>
</evidence>
<keyword evidence="11" id="KW-0175">Coiled coil</keyword>
<dbReference type="Gene3D" id="1.10.287.130">
    <property type="match status" value="1"/>
</dbReference>
<evidence type="ECO:0000256" key="6">
    <source>
        <dbReference type="ARBA" id="ARBA00022679"/>
    </source>
</evidence>
<evidence type="ECO:0000259" key="14">
    <source>
        <dbReference type="PROSITE" id="PS50885"/>
    </source>
</evidence>
<dbReference type="PROSITE" id="PS50885">
    <property type="entry name" value="HAMP"/>
    <property type="match status" value="1"/>
</dbReference>
<dbReference type="Gene3D" id="3.30.450.20">
    <property type="entry name" value="PAS domain"/>
    <property type="match status" value="1"/>
</dbReference>
<proteinExistence type="predicted"/>
<dbReference type="Gene3D" id="3.30.565.10">
    <property type="entry name" value="Histidine kinase-like ATPase, C-terminal domain"/>
    <property type="match status" value="1"/>
</dbReference>
<evidence type="ECO:0000256" key="3">
    <source>
        <dbReference type="ARBA" id="ARBA00012438"/>
    </source>
</evidence>
<keyword evidence="8 15" id="KW-0418">Kinase</keyword>
<evidence type="ECO:0000256" key="10">
    <source>
        <dbReference type="ARBA" id="ARBA00023012"/>
    </source>
</evidence>
<evidence type="ECO:0000256" key="5">
    <source>
        <dbReference type="ARBA" id="ARBA00022553"/>
    </source>
</evidence>
<organism evidence="15 16">
    <name type="scientific">Tolypothrix tenuis PCC 7101</name>
    <dbReference type="NCBI Taxonomy" id="231146"/>
    <lineage>
        <taxon>Bacteria</taxon>
        <taxon>Bacillati</taxon>
        <taxon>Cyanobacteriota</taxon>
        <taxon>Cyanophyceae</taxon>
        <taxon>Nostocales</taxon>
        <taxon>Tolypothrichaceae</taxon>
        <taxon>Tolypothrix</taxon>
    </lineage>
</organism>
<dbReference type="InterPro" id="IPR029151">
    <property type="entry name" value="Sensor-like_sf"/>
</dbReference>
<dbReference type="SMART" id="SM00388">
    <property type="entry name" value="HisKA"/>
    <property type="match status" value="1"/>
</dbReference>
<evidence type="ECO:0000256" key="8">
    <source>
        <dbReference type="ARBA" id="ARBA00022777"/>
    </source>
</evidence>
<dbReference type="PROSITE" id="PS50109">
    <property type="entry name" value="HIS_KIN"/>
    <property type="match status" value="1"/>
</dbReference>
<sequence length="570" mass="63246">MKISHKLILGFVGIATLTGAIGAIAVEQQSQAAKYLARQEAEEVAMLLGYFANHELEVQKPRSPMEMLAKLQNHVLALHNQRQRDIEIVDRNKIILADVIPEDIGKKLDHDHNNEVGQTIQDGKARAYIEISDEYPQGIYLIAVPFKNSQGATIGAVILEYTPLYKAAMATAQKSILATSIITLVCGLLALIAGSLIANHISKPIQKLQKAVLNLAAGKLDTRVTMNCQDEIGELAIAFNKMAKDLQSSRWELLNTNEQLRDEISERQQKATELQAALKNLQNLQKTQAQLIQSAKMSSLGQLVAGIAHEINNPVSFIHGNLTHVEKYAESLINLIELYQQHYPNPVAEIQAEAENLELEFLQEDLPKTVDSMKIGTCRIREIVRSLRNFSHIDEAEYKVVNIHEGIDSTLLILQHRLQAKAGLPAIEIIREYGNLPMVECYAGQLNQVLMNLLANAIDALEEANSKRTTQQLKDNPNRITIRTSIIDSQWVQIAIADNGIGIPETARHNLFNPFFTTKPVNKGTGMGLSISYQIITETHGGKLEYVSTPGEVTEFIIQIPTHQKVLATV</sequence>
<accession>A0A1Z4N1F6</accession>
<comment type="catalytic activity">
    <reaction evidence="1">
        <text>ATP + protein L-histidine = ADP + protein N-phospho-L-histidine.</text>
        <dbReference type="EC" id="2.7.13.3"/>
    </reaction>
</comment>
<dbReference type="PANTHER" id="PTHR43065">
    <property type="entry name" value="SENSOR HISTIDINE KINASE"/>
    <property type="match status" value="1"/>
</dbReference>
<dbReference type="SUPFAM" id="SSF55874">
    <property type="entry name" value="ATPase domain of HSP90 chaperone/DNA topoisomerase II/histidine kinase"/>
    <property type="match status" value="1"/>
</dbReference>